<gene>
    <name evidence="6" type="ORF">HYALB_00000733</name>
</gene>
<name>A0A9N9Q8N9_9HELO</name>
<comment type="subcellular location">
    <subcellularLocation>
        <location evidence="1">Nucleus</location>
    </subcellularLocation>
</comment>
<dbReference type="InterPro" id="IPR007889">
    <property type="entry name" value="HTH_Psq"/>
</dbReference>
<feature type="compositionally biased region" description="Basic and acidic residues" evidence="4">
    <location>
        <begin position="461"/>
        <end position="483"/>
    </location>
</feature>
<dbReference type="Gene3D" id="3.30.420.10">
    <property type="entry name" value="Ribonuclease H-like superfamily/Ribonuclease H"/>
    <property type="match status" value="1"/>
</dbReference>
<dbReference type="Gene3D" id="3.20.20.370">
    <property type="entry name" value="Glycoside hydrolase/deacetylase"/>
    <property type="match status" value="1"/>
</dbReference>
<dbReference type="InterPro" id="IPR004875">
    <property type="entry name" value="DDE_SF_endonuclease_dom"/>
</dbReference>
<dbReference type="PANTHER" id="PTHR19303">
    <property type="entry name" value="TRANSPOSON"/>
    <property type="match status" value="1"/>
</dbReference>
<feature type="domain" description="HTH CENPB-type" evidence="5">
    <location>
        <begin position="49"/>
        <end position="121"/>
    </location>
</feature>
<dbReference type="SUPFAM" id="SSF88713">
    <property type="entry name" value="Glycoside hydrolase/deacetylase"/>
    <property type="match status" value="1"/>
</dbReference>
<evidence type="ECO:0000256" key="4">
    <source>
        <dbReference type="SAM" id="MobiDB-lite"/>
    </source>
</evidence>
<dbReference type="GO" id="GO:0005634">
    <property type="term" value="C:nucleus"/>
    <property type="evidence" value="ECO:0007669"/>
    <property type="project" value="UniProtKB-SubCell"/>
</dbReference>
<keyword evidence="7" id="KW-1185">Reference proteome</keyword>
<evidence type="ECO:0000256" key="1">
    <source>
        <dbReference type="ARBA" id="ARBA00004123"/>
    </source>
</evidence>
<accession>A0A9N9Q8N9</accession>
<dbReference type="InterPro" id="IPR036397">
    <property type="entry name" value="RNaseH_sf"/>
</dbReference>
<proteinExistence type="predicted"/>
<evidence type="ECO:0000256" key="2">
    <source>
        <dbReference type="ARBA" id="ARBA00023125"/>
    </source>
</evidence>
<dbReference type="Proteomes" id="UP000701801">
    <property type="component" value="Unassembled WGS sequence"/>
</dbReference>
<keyword evidence="2" id="KW-0238">DNA-binding</keyword>
<dbReference type="EMBL" id="CAJVRM010000240">
    <property type="protein sequence ID" value="CAG8978061.1"/>
    <property type="molecule type" value="Genomic_DNA"/>
</dbReference>
<evidence type="ECO:0000313" key="7">
    <source>
        <dbReference type="Proteomes" id="UP000701801"/>
    </source>
</evidence>
<dbReference type="PANTHER" id="PTHR19303:SF74">
    <property type="entry name" value="POGO TRANSPOSABLE ELEMENT WITH KRAB DOMAIN"/>
    <property type="match status" value="1"/>
</dbReference>
<dbReference type="AlphaFoldDB" id="A0A9N9Q8N9"/>
<dbReference type="InterPro" id="IPR050863">
    <property type="entry name" value="CenT-Element_Derived"/>
</dbReference>
<dbReference type="Pfam" id="PF03184">
    <property type="entry name" value="DDE_1"/>
    <property type="match status" value="1"/>
</dbReference>
<dbReference type="InterPro" id="IPR006600">
    <property type="entry name" value="HTH_CenpB_DNA-bd_dom"/>
</dbReference>
<comment type="caution">
    <text evidence="6">The sequence shown here is derived from an EMBL/GenBank/DDBJ whole genome shotgun (WGS) entry which is preliminary data.</text>
</comment>
<evidence type="ECO:0000313" key="6">
    <source>
        <dbReference type="EMBL" id="CAG8978061.1"/>
    </source>
</evidence>
<dbReference type="SMART" id="SM00674">
    <property type="entry name" value="CENPB"/>
    <property type="match status" value="1"/>
</dbReference>
<evidence type="ECO:0000256" key="3">
    <source>
        <dbReference type="ARBA" id="ARBA00023242"/>
    </source>
</evidence>
<dbReference type="Pfam" id="PF03221">
    <property type="entry name" value="HTH_Tnp_Tc5"/>
    <property type="match status" value="1"/>
</dbReference>
<evidence type="ECO:0000259" key="5">
    <source>
        <dbReference type="PROSITE" id="PS51253"/>
    </source>
</evidence>
<dbReference type="PROSITE" id="PS51253">
    <property type="entry name" value="HTH_CENPB"/>
    <property type="match status" value="1"/>
</dbReference>
<keyword evidence="3" id="KW-0539">Nucleus</keyword>
<reference evidence="6" key="1">
    <citation type="submission" date="2021-07" db="EMBL/GenBank/DDBJ databases">
        <authorList>
            <person name="Durling M."/>
        </authorList>
    </citation>
    <scope>NUCLEOTIDE SEQUENCE</scope>
</reference>
<protein>
    <recommendedName>
        <fullName evidence="5">HTH CENPB-type domain-containing protein</fullName>
    </recommendedName>
</protein>
<dbReference type="InterPro" id="IPR011330">
    <property type="entry name" value="Glyco_hydro/deAcase_b/a-brl"/>
</dbReference>
<dbReference type="GO" id="GO:0003677">
    <property type="term" value="F:DNA binding"/>
    <property type="evidence" value="ECO:0007669"/>
    <property type="project" value="UniProtKB-KW"/>
</dbReference>
<organism evidence="6 7">
    <name type="scientific">Hymenoscyphus albidus</name>
    <dbReference type="NCBI Taxonomy" id="595503"/>
    <lineage>
        <taxon>Eukaryota</taxon>
        <taxon>Fungi</taxon>
        <taxon>Dikarya</taxon>
        <taxon>Ascomycota</taxon>
        <taxon>Pezizomycotina</taxon>
        <taxon>Leotiomycetes</taxon>
        <taxon>Helotiales</taxon>
        <taxon>Helotiaceae</taxon>
        <taxon>Hymenoscyphus</taxon>
    </lineage>
</organism>
<sequence length="641" mass="72809">MSRKEGQIALAISAYNKGQFTSLKAACTRYDAPYSTTYDRVKGAIPQRDFRPRNQKLTDLEESALIQWMLSMEARGLPVRKDSIRQMADLLLEKRTEVGRIIVGKCWVDNFIKRHDSLRTKYTRKYDYKRAKCEDPTIIRDWFRLVHNIVAKYGILAEDIYNFDETGFQMGVIATAKVVTGSEYTGRAIHIQPGNREWVTVVESICADGWVLPPMVIFEGKVHISTWYTDQLPADWTIALSDKGWTNDSLGLKWLSDVFEKYTKDRVKGVYRLLILDGHGSHSTPEFDLFCSEHNIITLCMPPHSSHLLQPLDVSCFAVLKRLYGRGVEELVRAGTYHIDKPDFLSIYRVARTSTMVKNTICNGFATTGLVPYNPDQVLSKLHTQLHTPTPPLLSPNLLPWVPETPHNTYEADQQTQTIKASIKRRTNVLSSPTAIALDQLVKGCKMAMQSATVLAEENRRLRAESERQKKKKTGDLRAESERQKKKKTVRRQYIATGGVLTDQEGRELIQNSDNMVLDEAVAPLIEPRIRAPRTCNGKFHMSPGFVGSQMYLNYLKSTFDMLLREGRSGSPKLMNIPLHTRIIGKPGRSEALRNFMLYIKSQAAFEGEVWVTTRQEIAEYFKGVYPYVPGHLVGGKKVGL</sequence>
<dbReference type="GO" id="GO:0005975">
    <property type="term" value="P:carbohydrate metabolic process"/>
    <property type="evidence" value="ECO:0007669"/>
    <property type="project" value="InterPro"/>
</dbReference>
<dbReference type="Pfam" id="PF05225">
    <property type="entry name" value="HTH_psq"/>
    <property type="match status" value="1"/>
</dbReference>
<dbReference type="OrthoDB" id="3546351at2759"/>
<feature type="region of interest" description="Disordered" evidence="4">
    <location>
        <begin position="461"/>
        <end position="491"/>
    </location>
</feature>